<dbReference type="InterPro" id="IPR041667">
    <property type="entry name" value="Cupin_8"/>
</dbReference>
<protein>
    <submittedName>
        <fullName evidence="2">Cupin-like domain-containing protein</fullName>
    </submittedName>
</protein>
<evidence type="ECO:0000259" key="1">
    <source>
        <dbReference type="PROSITE" id="PS51184"/>
    </source>
</evidence>
<dbReference type="SUPFAM" id="SSF51197">
    <property type="entry name" value="Clavaminate synthase-like"/>
    <property type="match status" value="1"/>
</dbReference>
<gene>
    <name evidence="2" type="ORF">ACFOEB_04755</name>
</gene>
<dbReference type="PANTHER" id="PTHR12461:SF105">
    <property type="entry name" value="HYPOXIA-INDUCIBLE FACTOR 1-ALPHA INHIBITOR"/>
    <property type="match status" value="1"/>
</dbReference>
<comment type="caution">
    <text evidence="2">The sequence shown here is derived from an EMBL/GenBank/DDBJ whole genome shotgun (WGS) entry which is preliminary data.</text>
</comment>
<feature type="domain" description="JmjC" evidence="1">
    <location>
        <begin position="111"/>
        <end position="272"/>
    </location>
</feature>
<proteinExistence type="predicted"/>
<evidence type="ECO:0000313" key="3">
    <source>
        <dbReference type="Proteomes" id="UP001595548"/>
    </source>
</evidence>
<dbReference type="Pfam" id="PF13621">
    <property type="entry name" value="Cupin_8"/>
    <property type="match status" value="1"/>
</dbReference>
<sequence>MPTPSNPVRECFAVDSDIFSSNIAPAYQPVIMRNLVSHWPVVQAGLRSRDELLAYLKTYATNDFVKVFLGPPNINGRFFYNHDLSGFNFERREGPFKDVLERLAAIQHQQQPPAIYIGASKIPNVLPGFERDNTLGLVGGDVRPNIWIGNAVNIPAHFDTSENIACAVAGRRRFTLFPPGQIKNLYVGPIDHNPAGQPISLASLQEPDLERHPRYEEALKHALVADLEPGDALYIPPLWWHNVESLDSLNILVNYWWENLTELTGSPKHALIHSILTIGHLPPEQRRAWQEYFEHYVFSEDNPAEHIPTEKRGILSRLSPALARQLKNYLKQAVS</sequence>
<organism evidence="2 3">
    <name type="scientific">Gilvimarinus japonicus</name>
    <dbReference type="NCBI Taxonomy" id="1796469"/>
    <lineage>
        <taxon>Bacteria</taxon>
        <taxon>Pseudomonadati</taxon>
        <taxon>Pseudomonadota</taxon>
        <taxon>Gammaproteobacteria</taxon>
        <taxon>Cellvibrionales</taxon>
        <taxon>Cellvibrionaceae</taxon>
        <taxon>Gilvimarinus</taxon>
    </lineage>
</organism>
<dbReference type="Gene3D" id="2.60.120.10">
    <property type="entry name" value="Jelly Rolls"/>
    <property type="match status" value="1"/>
</dbReference>
<dbReference type="Proteomes" id="UP001595548">
    <property type="component" value="Unassembled WGS sequence"/>
</dbReference>
<reference evidence="3" key="1">
    <citation type="journal article" date="2019" name="Int. J. Syst. Evol. Microbiol.">
        <title>The Global Catalogue of Microorganisms (GCM) 10K type strain sequencing project: providing services to taxonomists for standard genome sequencing and annotation.</title>
        <authorList>
            <consortium name="The Broad Institute Genomics Platform"/>
            <consortium name="The Broad Institute Genome Sequencing Center for Infectious Disease"/>
            <person name="Wu L."/>
            <person name="Ma J."/>
        </authorList>
    </citation>
    <scope>NUCLEOTIDE SEQUENCE [LARGE SCALE GENOMIC DNA]</scope>
    <source>
        <strain evidence="3">KCTC 52141</strain>
    </source>
</reference>
<evidence type="ECO:0000313" key="2">
    <source>
        <dbReference type="EMBL" id="MFC3154505.1"/>
    </source>
</evidence>
<dbReference type="InterPro" id="IPR003347">
    <property type="entry name" value="JmjC_dom"/>
</dbReference>
<dbReference type="EMBL" id="JBHRTL010000004">
    <property type="protein sequence ID" value="MFC3154505.1"/>
    <property type="molecule type" value="Genomic_DNA"/>
</dbReference>
<accession>A0ABV7HQZ7</accession>
<dbReference type="InterPro" id="IPR014710">
    <property type="entry name" value="RmlC-like_jellyroll"/>
</dbReference>
<dbReference type="SMART" id="SM00558">
    <property type="entry name" value="JmjC"/>
    <property type="match status" value="1"/>
</dbReference>
<keyword evidence="3" id="KW-1185">Reference proteome</keyword>
<dbReference type="PROSITE" id="PS51184">
    <property type="entry name" value="JMJC"/>
    <property type="match status" value="1"/>
</dbReference>
<dbReference type="PANTHER" id="PTHR12461">
    <property type="entry name" value="HYPOXIA-INDUCIBLE FACTOR 1 ALPHA INHIBITOR-RELATED"/>
    <property type="match status" value="1"/>
</dbReference>
<name>A0ABV7HQZ7_9GAMM</name>
<dbReference type="RefSeq" id="WP_382414782.1">
    <property type="nucleotide sequence ID" value="NZ_AP031500.1"/>
</dbReference>